<feature type="region of interest" description="Disordered" evidence="1">
    <location>
        <begin position="358"/>
        <end position="379"/>
    </location>
</feature>
<evidence type="ECO:0000313" key="4">
    <source>
        <dbReference type="Proteomes" id="UP001355207"/>
    </source>
</evidence>
<keyword evidence="2" id="KW-0812">Transmembrane</keyword>
<dbReference type="EMBL" id="CP144099">
    <property type="protein sequence ID" value="WWC86848.1"/>
    <property type="molecule type" value="Genomic_DNA"/>
</dbReference>
<feature type="compositionally biased region" description="Low complexity" evidence="1">
    <location>
        <begin position="186"/>
        <end position="198"/>
    </location>
</feature>
<gene>
    <name evidence="3" type="ORF">L201_001727</name>
</gene>
<evidence type="ECO:0000256" key="2">
    <source>
        <dbReference type="SAM" id="Phobius"/>
    </source>
</evidence>
<feature type="compositionally biased region" description="Polar residues" evidence="1">
    <location>
        <begin position="278"/>
        <end position="296"/>
    </location>
</feature>
<feature type="region of interest" description="Disordered" evidence="1">
    <location>
        <begin position="241"/>
        <end position="310"/>
    </location>
</feature>
<accession>A0AAX4JQT0</accession>
<protein>
    <submittedName>
        <fullName evidence="3">Uncharacterized protein</fullName>
    </submittedName>
</protein>
<feature type="region of interest" description="Disordered" evidence="1">
    <location>
        <begin position="143"/>
        <end position="202"/>
    </location>
</feature>
<dbReference type="GeneID" id="91092399"/>
<dbReference type="AlphaFoldDB" id="A0AAX4JQT0"/>
<proteinExistence type="predicted"/>
<dbReference type="Proteomes" id="UP001355207">
    <property type="component" value="Chromosome 2"/>
</dbReference>
<keyword evidence="2" id="KW-0472">Membrane</keyword>
<evidence type="ECO:0000256" key="1">
    <source>
        <dbReference type="SAM" id="MobiDB-lite"/>
    </source>
</evidence>
<dbReference type="RefSeq" id="XP_066073611.1">
    <property type="nucleotide sequence ID" value="XM_066217514.1"/>
</dbReference>
<keyword evidence="2" id="KW-1133">Transmembrane helix</keyword>
<feature type="transmembrane region" description="Helical" evidence="2">
    <location>
        <begin position="116"/>
        <end position="133"/>
    </location>
</feature>
<feature type="compositionally biased region" description="Basic and acidic residues" evidence="1">
    <location>
        <begin position="241"/>
        <end position="265"/>
    </location>
</feature>
<sequence>MPRDLGDRAQDFREKWLAPSGGWLAEIVILLSDTTGIWDIIILSGIFVGTWIILRTSPMEIALILGFGFDLVIPLQYYNSEYFSSRHKDHLQDYWPTFMMGCIVEGVSFFLLHPDLFTLIVCIKTTFCLFMWLSKDKHGLALKSRTPRADRSGNNSEHPARSHRSSGRSGGNESSDDSDSSRPPRDSSGQGSNAASSNMPQSKYVKDPYKYLKRAGYKDPAIAGMILTMNQADKERAKKMFNGWRKEKDPKDIARRNKEYAERAKKSGWKPSSSSSSTEQTSDPATQVRQQTSQLNDDGPSNMPTSYHIPTSKAYKELKKAGYEDQAIAGMMIGMNMSDYSQAMNNYKIWTSEKDPAQIKRRNESHGNTSKKGGYPDKFKMNQYVGGPPSERLKKKLGIPVGSVKKVENLLNSKQYSEKNVPKELKKKIIDVLKNPKDENEITKVINTLKSFGIDVQGQPEFRDGFGSSDGKGGYRDIVLKNDDRTALIKSMVSKRIYTNEQVNQWSNYLKQPLSRNELEEKVIPFAKKIDCYLGEGYHGTGPHRFDPKKLENIKEAIKDTCHVSASMLDHMILKAINQKDPKKAQDMLNNWATNGMSHQEFEQYRKEIDWA</sequence>
<name>A0AAX4JQT0_9TREE</name>
<feature type="transmembrane region" description="Helical" evidence="2">
    <location>
        <begin position="36"/>
        <end position="54"/>
    </location>
</feature>
<reference evidence="3 4" key="1">
    <citation type="submission" date="2024-01" db="EMBL/GenBank/DDBJ databases">
        <title>Comparative genomics of Cryptococcus and Kwoniella reveals pathogenesis evolution and contrasting modes of karyotype evolution via chromosome fusion or intercentromeric recombination.</title>
        <authorList>
            <person name="Coelho M.A."/>
            <person name="David-Palma M."/>
            <person name="Shea T."/>
            <person name="Bowers K."/>
            <person name="McGinley-Smith S."/>
            <person name="Mohammad A.W."/>
            <person name="Gnirke A."/>
            <person name="Yurkov A.M."/>
            <person name="Nowrousian M."/>
            <person name="Sun S."/>
            <person name="Cuomo C.A."/>
            <person name="Heitman J."/>
        </authorList>
    </citation>
    <scope>NUCLEOTIDE SEQUENCE [LARGE SCALE GENOMIC DNA]</scope>
    <source>
        <strain evidence="3 4">CBS 6074</strain>
    </source>
</reference>
<feature type="transmembrane region" description="Helical" evidence="2">
    <location>
        <begin position="61"/>
        <end position="78"/>
    </location>
</feature>
<evidence type="ECO:0000313" key="3">
    <source>
        <dbReference type="EMBL" id="WWC86848.1"/>
    </source>
</evidence>
<organism evidence="3 4">
    <name type="scientific">Kwoniella dendrophila CBS 6074</name>
    <dbReference type="NCBI Taxonomy" id="1295534"/>
    <lineage>
        <taxon>Eukaryota</taxon>
        <taxon>Fungi</taxon>
        <taxon>Dikarya</taxon>
        <taxon>Basidiomycota</taxon>
        <taxon>Agaricomycotina</taxon>
        <taxon>Tremellomycetes</taxon>
        <taxon>Tremellales</taxon>
        <taxon>Cryptococcaceae</taxon>
        <taxon>Kwoniella</taxon>
    </lineage>
</organism>
<keyword evidence="4" id="KW-1185">Reference proteome</keyword>